<accession>A0ABN1JEG4</accession>
<evidence type="ECO:0000313" key="5">
    <source>
        <dbReference type="EMBL" id="GAA0737684.1"/>
    </source>
</evidence>
<dbReference type="Pfam" id="PF01814">
    <property type="entry name" value="Hemerythrin"/>
    <property type="match status" value="1"/>
</dbReference>
<dbReference type="EMBL" id="BAAACG010000008">
    <property type="protein sequence ID" value="GAA0737684.1"/>
    <property type="molecule type" value="Genomic_DNA"/>
</dbReference>
<reference evidence="5 6" key="1">
    <citation type="journal article" date="2019" name="Int. J. Syst. Evol. Microbiol.">
        <title>The Global Catalogue of Microorganisms (GCM) 10K type strain sequencing project: providing services to taxonomists for standard genome sequencing and annotation.</title>
        <authorList>
            <consortium name="The Broad Institute Genomics Platform"/>
            <consortium name="The Broad Institute Genome Sequencing Center for Infectious Disease"/>
            <person name="Wu L."/>
            <person name="Ma J."/>
        </authorList>
    </citation>
    <scope>NUCLEOTIDE SEQUENCE [LARGE SCALE GENOMIC DNA]</scope>
    <source>
        <strain evidence="5 6">JCM 1407</strain>
    </source>
</reference>
<dbReference type="InterPro" id="IPR012312">
    <property type="entry name" value="Hemerythrin-like"/>
</dbReference>
<dbReference type="Proteomes" id="UP001501510">
    <property type="component" value="Unassembled WGS sequence"/>
</dbReference>
<feature type="domain" description="Hemerythrin-like" evidence="4">
    <location>
        <begin position="11"/>
        <end position="127"/>
    </location>
</feature>
<dbReference type="NCBIfam" id="NF033749">
    <property type="entry name" value="bact_hemeryth"/>
    <property type="match status" value="1"/>
</dbReference>
<evidence type="ECO:0000259" key="4">
    <source>
        <dbReference type="Pfam" id="PF01814"/>
    </source>
</evidence>
<protein>
    <submittedName>
        <fullName evidence="5">Bacteriohemerythrin</fullName>
    </submittedName>
</protein>
<comment type="similarity">
    <text evidence="1">Belongs to the hemerythrin family.</text>
</comment>
<dbReference type="InterPro" id="IPR035938">
    <property type="entry name" value="Hemerythrin-like_sf"/>
</dbReference>
<dbReference type="PANTHER" id="PTHR37164:SF1">
    <property type="entry name" value="BACTERIOHEMERYTHRIN"/>
    <property type="match status" value="1"/>
</dbReference>
<keyword evidence="3" id="KW-0408">Iron</keyword>
<dbReference type="InterPro" id="IPR012827">
    <property type="entry name" value="Hemerythrin_metal-bd"/>
</dbReference>
<keyword evidence="6" id="KW-1185">Reference proteome</keyword>
<dbReference type="PANTHER" id="PTHR37164">
    <property type="entry name" value="BACTERIOHEMERYTHRIN"/>
    <property type="match status" value="1"/>
</dbReference>
<proteinExistence type="inferred from homology"/>
<dbReference type="RefSeq" id="WP_343760286.1">
    <property type="nucleotide sequence ID" value="NZ_BAAACG010000008.1"/>
</dbReference>
<comment type="caution">
    <text evidence="5">The sequence shown here is derived from an EMBL/GenBank/DDBJ whole genome shotgun (WGS) entry which is preliminary data.</text>
</comment>
<dbReference type="InterPro" id="IPR050669">
    <property type="entry name" value="Hemerythrin"/>
</dbReference>
<dbReference type="SUPFAM" id="SSF47188">
    <property type="entry name" value="Hemerythrin-like"/>
    <property type="match status" value="1"/>
</dbReference>
<dbReference type="Gene3D" id="1.20.120.50">
    <property type="entry name" value="Hemerythrin-like"/>
    <property type="match status" value="1"/>
</dbReference>
<sequence>MLKWKEEYSVGIDSIDLQHKKLFKIGNDAYKLLKNDFCIDKYDEIVDIIEELRRYTKYHFNLEEEYMLKNKCKRYFNQKKEHDAFIEKIYSADLKKIDTNQDEYINNLLKFVFEWIINHMLKEDKRIQNECNVD</sequence>
<name>A0ABN1JEG4_9CLOT</name>
<evidence type="ECO:0000256" key="1">
    <source>
        <dbReference type="ARBA" id="ARBA00010587"/>
    </source>
</evidence>
<evidence type="ECO:0000256" key="2">
    <source>
        <dbReference type="ARBA" id="ARBA00022723"/>
    </source>
</evidence>
<evidence type="ECO:0000313" key="6">
    <source>
        <dbReference type="Proteomes" id="UP001501510"/>
    </source>
</evidence>
<dbReference type="CDD" id="cd12107">
    <property type="entry name" value="Hemerythrin"/>
    <property type="match status" value="1"/>
</dbReference>
<keyword evidence="2" id="KW-0479">Metal-binding</keyword>
<dbReference type="NCBIfam" id="TIGR02481">
    <property type="entry name" value="hemeryth_dom"/>
    <property type="match status" value="1"/>
</dbReference>
<evidence type="ECO:0000256" key="3">
    <source>
        <dbReference type="ARBA" id="ARBA00023004"/>
    </source>
</evidence>
<gene>
    <name evidence="5" type="ORF">GCM10008906_14130</name>
</gene>
<organism evidence="5 6">
    <name type="scientific">Clostridium oceanicum</name>
    <dbReference type="NCBI Taxonomy" id="1543"/>
    <lineage>
        <taxon>Bacteria</taxon>
        <taxon>Bacillati</taxon>
        <taxon>Bacillota</taxon>
        <taxon>Clostridia</taxon>
        <taxon>Eubacteriales</taxon>
        <taxon>Clostridiaceae</taxon>
        <taxon>Clostridium</taxon>
    </lineage>
</organism>